<protein>
    <recommendedName>
        <fullName evidence="9">Cytochrome P450</fullName>
    </recommendedName>
</protein>
<keyword evidence="8" id="KW-1185">Reference proteome</keyword>
<dbReference type="GO" id="GO:0006629">
    <property type="term" value="P:lipid metabolic process"/>
    <property type="evidence" value="ECO:0007669"/>
    <property type="project" value="UniProtKB-ARBA"/>
</dbReference>
<accession>A0A8K1FKA6</accession>
<reference evidence="7" key="1">
    <citation type="submission" date="2019-03" db="EMBL/GenBank/DDBJ databases">
        <title>Long read genome sequence of the mycoparasitic Pythium oligandrum ATCC 38472 isolated from sugarbeet rhizosphere.</title>
        <authorList>
            <person name="Gaulin E."/>
        </authorList>
    </citation>
    <scope>NUCLEOTIDE SEQUENCE</scope>
    <source>
        <strain evidence="7">ATCC 38472_TT</strain>
    </source>
</reference>
<evidence type="ECO:0008006" key="9">
    <source>
        <dbReference type="Google" id="ProtNLM"/>
    </source>
</evidence>
<comment type="cofactor">
    <cofactor evidence="5">
        <name>heme</name>
        <dbReference type="ChEBI" id="CHEBI:30413"/>
    </cofactor>
</comment>
<dbReference type="GO" id="GO:0004497">
    <property type="term" value="F:monooxygenase activity"/>
    <property type="evidence" value="ECO:0007669"/>
    <property type="project" value="UniProtKB-KW"/>
</dbReference>
<keyword evidence="4 5" id="KW-0408">Iron</keyword>
<dbReference type="PRINTS" id="PR00385">
    <property type="entry name" value="P450"/>
</dbReference>
<keyword evidence="3 6" id="KW-0560">Oxidoreductase</keyword>
<dbReference type="EMBL" id="SPLM01000073">
    <property type="protein sequence ID" value="TMW62627.1"/>
    <property type="molecule type" value="Genomic_DNA"/>
</dbReference>
<evidence type="ECO:0000256" key="2">
    <source>
        <dbReference type="ARBA" id="ARBA00022723"/>
    </source>
</evidence>
<dbReference type="PRINTS" id="PR00463">
    <property type="entry name" value="EP450I"/>
</dbReference>
<organism evidence="7 8">
    <name type="scientific">Pythium oligandrum</name>
    <name type="common">Mycoparasitic fungus</name>
    <dbReference type="NCBI Taxonomy" id="41045"/>
    <lineage>
        <taxon>Eukaryota</taxon>
        <taxon>Sar</taxon>
        <taxon>Stramenopiles</taxon>
        <taxon>Oomycota</taxon>
        <taxon>Peronosporomycetes</taxon>
        <taxon>Pythiales</taxon>
        <taxon>Pythiaceae</taxon>
        <taxon>Pythium</taxon>
    </lineage>
</organism>
<proteinExistence type="inferred from homology"/>
<dbReference type="GO" id="GO:0020037">
    <property type="term" value="F:heme binding"/>
    <property type="evidence" value="ECO:0007669"/>
    <property type="project" value="InterPro"/>
</dbReference>
<dbReference type="OrthoDB" id="155724at2759"/>
<name>A0A8K1FKA6_PYTOL</name>
<evidence type="ECO:0000256" key="3">
    <source>
        <dbReference type="ARBA" id="ARBA00023002"/>
    </source>
</evidence>
<dbReference type="PROSITE" id="PS00086">
    <property type="entry name" value="CYTOCHROME_P450"/>
    <property type="match status" value="1"/>
</dbReference>
<evidence type="ECO:0000256" key="1">
    <source>
        <dbReference type="ARBA" id="ARBA00010617"/>
    </source>
</evidence>
<comment type="similarity">
    <text evidence="1 6">Belongs to the cytochrome P450 family.</text>
</comment>
<sequence length="235" mass="26291">MQSKPDESKRNLIALFLQHVDSNVNPQFLRDVVMGFLIAGRDTTAQTLSWCLYCINDRPEIYQRLQDELQDQLQRMTAPTIDQVQSLVFMEAVLKETLRLYPPVPFNWKTAIEDTTLSDGTRIPKGTSVAFPSYALGRMTTVWGPGALMFKPGRWLNEKTGKLRQVSPFQFPAFHAGPRICLGRNLALLEMKLVLVGLLSHGLKIDLEPGQPVTYGSGITLPLKPGLLGRVRASI</sequence>
<dbReference type="GO" id="GO:0005506">
    <property type="term" value="F:iron ion binding"/>
    <property type="evidence" value="ECO:0007669"/>
    <property type="project" value="InterPro"/>
</dbReference>
<dbReference type="InterPro" id="IPR001128">
    <property type="entry name" value="Cyt_P450"/>
</dbReference>
<evidence type="ECO:0000313" key="8">
    <source>
        <dbReference type="Proteomes" id="UP000794436"/>
    </source>
</evidence>
<dbReference type="InterPro" id="IPR036396">
    <property type="entry name" value="Cyt_P450_sf"/>
</dbReference>
<keyword evidence="2 5" id="KW-0479">Metal-binding</keyword>
<evidence type="ECO:0000256" key="6">
    <source>
        <dbReference type="RuleBase" id="RU000461"/>
    </source>
</evidence>
<dbReference type="Pfam" id="PF00067">
    <property type="entry name" value="p450"/>
    <property type="match status" value="1"/>
</dbReference>
<dbReference type="Gene3D" id="1.10.630.10">
    <property type="entry name" value="Cytochrome P450"/>
    <property type="match status" value="1"/>
</dbReference>
<dbReference type="GO" id="GO:0016705">
    <property type="term" value="F:oxidoreductase activity, acting on paired donors, with incorporation or reduction of molecular oxygen"/>
    <property type="evidence" value="ECO:0007669"/>
    <property type="project" value="InterPro"/>
</dbReference>
<dbReference type="PANTHER" id="PTHR24296">
    <property type="entry name" value="CYTOCHROME P450"/>
    <property type="match status" value="1"/>
</dbReference>
<dbReference type="AlphaFoldDB" id="A0A8K1FKA6"/>
<comment type="caution">
    <text evidence="7">The sequence shown here is derived from an EMBL/GenBank/DDBJ whole genome shotgun (WGS) entry which is preliminary data.</text>
</comment>
<evidence type="ECO:0000256" key="5">
    <source>
        <dbReference type="PIRSR" id="PIRSR602401-1"/>
    </source>
</evidence>
<keyword evidence="5 6" id="KW-0349">Heme</keyword>
<dbReference type="Proteomes" id="UP000794436">
    <property type="component" value="Unassembled WGS sequence"/>
</dbReference>
<evidence type="ECO:0000256" key="4">
    <source>
        <dbReference type="ARBA" id="ARBA00023004"/>
    </source>
</evidence>
<evidence type="ECO:0000313" key="7">
    <source>
        <dbReference type="EMBL" id="TMW62627.1"/>
    </source>
</evidence>
<keyword evidence="6" id="KW-0503">Monooxygenase</keyword>
<feature type="binding site" description="axial binding residue" evidence="5">
    <location>
        <position position="181"/>
    </location>
    <ligand>
        <name>heme</name>
        <dbReference type="ChEBI" id="CHEBI:30413"/>
    </ligand>
    <ligandPart>
        <name>Fe</name>
        <dbReference type="ChEBI" id="CHEBI:18248"/>
    </ligandPart>
</feature>
<gene>
    <name evidence="7" type="ORF">Poli38472_005245</name>
</gene>
<dbReference type="SUPFAM" id="SSF48264">
    <property type="entry name" value="Cytochrome P450"/>
    <property type="match status" value="1"/>
</dbReference>
<dbReference type="InterPro" id="IPR002401">
    <property type="entry name" value="Cyt_P450_E_grp-I"/>
</dbReference>
<dbReference type="InterPro" id="IPR017972">
    <property type="entry name" value="Cyt_P450_CS"/>
</dbReference>